<evidence type="ECO:0000313" key="4">
    <source>
        <dbReference type="Proteomes" id="UP000196573"/>
    </source>
</evidence>
<dbReference type="InterPro" id="IPR025392">
    <property type="entry name" value="DUF4124"/>
</dbReference>
<dbReference type="RefSeq" id="WP_087111193.1">
    <property type="nucleotide sequence ID" value="NZ_CBCSCN010000006.1"/>
</dbReference>
<gene>
    <name evidence="3" type="ORF">EHSB41UT_02955</name>
</gene>
<feature type="signal peptide" evidence="1">
    <location>
        <begin position="1"/>
        <end position="23"/>
    </location>
</feature>
<feature type="chain" id="PRO_5012688206" description="DUF4124 domain-containing protein" evidence="1">
    <location>
        <begin position="24"/>
        <end position="147"/>
    </location>
</feature>
<dbReference type="Proteomes" id="UP000196573">
    <property type="component" value="Unassembled WGS sequence"/>
</dbReference>
<feature type="domain" description="DUF4124" evidence="2">
    <location>
        <begin position="13"/>
        <end position="44"/>
    </location>
</feature>
<keyword evidence="4" id="KW-1185">Reference proteome</keyword>
<evidence type="ECO:0000259" key="2">
    <source>
        <dbReference type="Pfam" id="PF13511"/>
    </source>
</evidence>
<proteinExistence type="predicted"/>
<accession>A0A1X7ALJ6</accession>
<dbReference type="Pfam" id="PF13511">
    <property type="entry name" value="DUF4124"/>
    <property type="match status" value="1"/>
</dbReference>
<name>A0A1X7ALJ6_9GAMM</name>
<organism evidence="3 4">
    <name type="scientific">Parendozoicomonas haliclonae</name>
    <dbReference type="NCBI Taxonomy" id="1960125"/>
    <lineage>
        <taxon>Bacteria</taxon>
        <taxon>Pseudomonadati</taxon>
        <taxon>Pseudomonadota</taxon>
        <taxon>Gammaproteobacteria</taxon>
        <taxon>Oceanospirillales</taxon>
        <taxon>Endozoicomonadaceae</taxon>
        <taxon>Parendozoicomonas</taxon>
    </lineage>
</organism>
<sequence length="147" mass="15868">MKKISLLITASLLSIGLPLTANAAVFKCKNEAGEVMFQSNPCPGEPAILPENKSTAALTTSALIGSWAITGFGDIELEEAEVGEDVWVFTEKTMEVITSGKSLRPDSYTLSGNKIDLGYSKYTIVEFNGTTMKVKTLGIVQYLKKIK</sequence>
<evidence type="ECO:0000256" key="1">
    <source>
        <dbReference type="SAM" id="SignalP"/>
    </source>
</evidence>
<dbReference type="EMBL" id="FWPT01000006">
    <property type="protein sequence ID" value="SMA48890.1"/>
    <property type="molecule type" value="Genomic_DNA"/>
</dbReference>
<protein>
    <recommendedName>
        <fullName evidence="2">DUF4124 domain-containing protein</fullName>
    </recommendedName>
</protein>
<keyword evidence="1" id="KW-0732">Signal</keyword>
<reference evidence="3 4" key="1">
    <citation type="submission" date="2017-03" db="EMBL/GenBank/DDBJ databases">
        <authorList>
            <person name="Afonso C.L."/>
            <person name="Miller P.J."/>
            <person name="Scott M.A."/>
            <person name="Spackman E."/>
            <person name="Goraichik I."/>
            <person name="Dimitrov K.M."/>
            <person name="Suarez D.L."/>
            <person name="Swayne D.E."/>
        </authorList>
    </citation>
    <scope>NUCLEOTIDE SEQUENCE [LARGE SCALE GENOMIC DNA]</scope>
    <source>
        <strain evidence="3">SB41UT1</strain>
    </source>
</reference>
<dbReference type="OrthoDB" id="5766008at2"/>
<evidence type="ECO:0000313" key="3">
    <source>
        <dbReference type="EMBL" id="SMA48890.1"/>
    </source>
</evidence>
<dbReference type="AlphaFoldDB" id="A0A1X7ALJ6"/>